<dbReference type="EMBL" id="JAIWYP010000003">
    <property type="protein sequence ID" value="KAH3851612.1"/>
    <property type="molecule type" value="Genomic_DNA"/>
</dbReference>
<gene>
    <name evidence="1" type="ORF">DPMN_094094</name>
</gene>
<protein>
    <submittedName>
        <fullName evidence="1">Uncharacterized protein</fullName>
    </submittedName>
</protein>
<organism evidence="1 2">
    <name type="scientific">Dreissena polymorpha</name>
    <name type="common">Zebra mussel</name>
    <name type="synonym">Mytilus polymorpha</name>
    <dbReference type="NCBI Taxonomy" id="45954"/>
    <lineage>
        <taxon>Eukaryota</taxon>
        <taxon>Metazoa</taxon>
        <taxon>Spiralia</taxon>
        <taxon>Lophotrochozoa</taxon>
        <taxon>Mollusca</taxon>
        <taxon>Bivalvia</taxon>
        <taxon>Autobranchia</taxon>
        <taxon>Heteroconchia</taxon>
        <taxon>Euheterodonta</taxon>
        <taxon>Imparidentia</taxon>
        <taxon>Neoheterodontei</taxon>
        <taxon>Myida</taxon>
        <taxon>Dreissenoidea</taxon>
        <taxon>Dreissenidae</taxon>
        <taxon>Dreissena</taxon>
    </lineage>
</organism>
<accession>A0A9D4R2J2</accession>
<sequence>MATGNSNDMVRGVTRYRSINAENVTFAVPTQNRFVIPSGRGNGQEDRDYKRKKYVAMGVRGKSSIAIHNTVLT</sequence>
<keyword evidence="2" id="KW-1185">Reference proteome</keyword>
<dbReference type="Proteomes" id="UP000828390">
    <property type="component" value="Unassembled WGS sequence"/>
</dbReference>
<comment type="caution">
    <text evidence="1">The sequence shown here is derived from an EMBL/GenBank/DDBJ whole genome shotgun (WGS) entry which is preliminary data.</text>
</comment>
<name>A0A9D4R2J2_DREPO</name>
<dbReference type="AlphaFoldDB" id="A0A9D4R2J2"/>
<reference evidence="1" key="1">
    <citation type="journal article" date="2019" name="bioRxiv">
        <title>The Genome of the Zebra Mussel, Dreissena polymorpha: A Resource for Invasive Species Research.</title>
        <authorList>
            <person name="McCartney M.A."/>
            <person name="Auch B."/>
            <person name="Kono T."/>
            <person name="Mallez S."/>
            <person name="Zhang Y."/>
            <person name="Obille A."/>
            <person name="Becker A."/>
            <person name="Abrahante J.E."/>
            <person name="Garbe J."/>
            <person name="Badalamenti J.P."/>
            <person name="Herman A."/>
            <person name="Mangelson H."/>
            <person name="Liachko I."/>
            <person name="Sullivan S."/>
            <person name="Sone E.D."/>
            <person name="Koren S."/>
            <person name="Silverstein K.A.T."/>
            <person name="Beckman K.B."/>
            <person name="Gohl D.M."/>
        </authorList>
    </citation>
    <scope>NUCLEOTIDE SEQUENCE</scope>
    <source>
        <strain evidence="1">Duluth1</strain>
        <tissue evidence="1">Whole animal</tissue>
    </source>
</reference>
<evidence type="ECO:0000313" key="1">
    <source>
        <dbReference type="EMBL" id="KAH3851612.1"/>
    </source>
</evidence>
<evidence type="ECO:0000313" key="2">
    <source>
        <dbReference type="Proteomes" id="UP000828390"/>
    </source>
</evidence>
<proteinExistence type="predicted"/>
<reference evidence="1" key="2">
    <citation type="submission" date="2020-11" db="EMBL/GenBank/DDBJ databases">
        <authorList>
            <person name="McCartney M.A."/>
            <person name="Auch B."/>
            <person name="Kono T."/>
            <person name="Mallez S."/>
            <person name="Becker A."/>
            <person name="Gohl D.M."/>
            <person name="Silverstein K.A.T."/>
            <person name="Koren S."/>
            <person name="Bechman K.B."/>
            <person name="Herman A."/>
            <person name="Abrahante J.E."/>
            <person name="Garbe J."/>
        </authorList>
    </citation>
    <scope>NUCLEOTIDE SEQUENCE</scope>
    <source>
        <strain evidence="1">Duluth1</strain>
        <tissue evidence="1">Whole animal</tissue>
    </source>
</reference>